<dbReference type="InterPro" id="IPR036723">
    <property type="entry name" value="Alpha-catenin/vinculin-like_sf"/>
</dbReference>
<evidence type="ECO:0000256" key="2">
    <source>
        <dbReference type="ARBA" id="ARBA00022490"/>
    </source>
</evidence>
<comment type="subcellular location">
    <subcellularLocation>
        <location evidence="1">Cytoplasm</location>
    </subcellularLocation>
</comment>
<evidence type="ECO:0000313" key="4">
    <source>
        <dbReference type="Proteomes" id="UP001295444"/>
    </source>
</evidence>
<evidence type="ECO:0000313" key="3">
    <source>
        <dbReference type="EMBL" id="CAH2283880.1"/>
    </source>
</evidence>
<dbReference type="PANTHER" id="PTHR46342:SF1">
    <property type="entry name" value="ALPHA-CATULIN"/>
    <property type="match status" value="1"/>
</dbReference>
<sequence>MDCRLGPLHQLTHIPAKMITTLINHKEKPKKSEKTLQAIQRVGQAVNQAVGRFVTVGETIGNENRELKEEMGFACSEARRAGE</sequence>
<keyword evidence="2" id="KW-0963">Cytoplasm</keyword>
<dbReference type="EMBL" id="OW240915">
    <property type="protein sequence ID" value="CAH2283880.1"/>
    <property type="molecule type" value="Genomic_DNA"/>
</dbReference>
<dbReference type="GO" id="GO:0007155">
    <property type="term" value="P:cell adhesion"/>
    <property type="evidence" value="ECO:0007669"/>
    <property type="project" value="InterPro"/>
</dbReference>
<dbReference type="GO" id="GO:0051015">
    <property type="term" value="F:actin filament binding"/>
    <property type="evidence" value="ECO:0007669"/>
    <property type="project" value="InterPro"/>
</dbReference>
<dbReference type="Gene3D" id="1.20.120.230">
    <property type="entry name" value="Alpha-catenin/vinculin-like"/>
    <property type="match status" value="1"/>
</dbReference>
<dbReference type="SUPFAM" id="SSF47220">
    <property type="entry name" value="alpha-catenin/vinculin-like"/>
    <property type="match status" value="1"/>
</dbReference>
<gene>
    <name evidence="3" type="ORF">PECUL_23A041660</name>
</gene>
<organism evidence="3 4">
    <name type="scientific">Pelobates cultripes</name>
    <name type="common">Western spadefoot toad</name>
    <dbReference type="NCBI Taxonomy" id="61616"/>
    <lineage>
        <taxon>Eukaryota</taxon>
        <taxon>Metazoa</taxon>
        <taxon>Chordata</taxon>
        <taxon>Craniata</taxon>
        <taxon>Vertebrata</taxon>
        <taxon>Euteleostomi</taxon>
        <taxon>Amphibia</taxon>
        <taxon>Batrachia</taxon>
        <taxon>Anura</taxon>
        <taxon>Pelobatoidea</taxon>
        <taxon>Pelobatidae</taxon>
        <taxon>Pelobates</taxon>
    </lineage>
</organism>
<dbReference type="InterPro" id="IPR030045">
    <property type="entry name" value="CTNNAL1"/>
</dbReference>
<keyword evidence="4" id="KW-1185">Reference proteome</keyword>
<accession>A0AAD1RZS9</accession>
<dbReference type="AlphaFoldDB" id="A0AAD1RZS9"/>
<proteinExistence type="predicted"/>
<protein>
    <submittedName>
        <fullName evidence="3">Alpha-catulin, partial</fullName>
    </submittedName>
</protein>
<dbReference type="Proteomes" id="UP001295444">
    <property type="component" value="Chromosome 04"/>
</dbReference>
<name>A0AAD1RZS9_PELCU</name>
<evidence type="ECO:0000256" key="1">
    <source>
        <dbReference type="ARBA" id="ARBA00004496"/>
    </source>
</evidence>
<dbReference type="PANTHER" id="PTHR46342">
    <property type="entry name" value="ALPHA-CATULIN"/>
    <property type="match status" value="1"/>
</dbReference>
<dbReference type="GO" id="GO:0005737">
    <property type="term" value="C:cytoplasm"/>
    <property type="evidence" value="ECO:0007669"/>
    <property type="project" value="UniProtKB-SubCell"/>
</dbReference>
<reference evidence="3" key="1">
    <citation type="submission" date="2022-03" db="EMBL/GenBank/DDBJ databases">
        <authorList>
            <person name="Alioto T."/>
            <person name="Alioto T."/>
            <person name="Gomez Garrido J."/>
        </authorList>
    </citation>
    <scope>NUCLEOTIDE SEQUENCE</scope>
</reference>
<dbReference type="GO" id="GO:0007266">
    <property type="term" value="P:Rho protein signal transduction"/>
    <property type="evidence" value="ECO:0007669"/>
    <property type="project" value="InterPro"/>
</dbReference>